<gene>
    <name evidence="2" type="ORF">GCM10011585_05980</name>
</gene>
<reference evidence="2" key="2">
    <citation type="submission" date="2020-09" db="EMBL/GenBank/DDBJ databases">
        <authorList>
            <person name="Sun Q."/>
            <person name="Zhou Y."/>
        </authorList>
    </citation>
    <scope>NUCLEOTIDE SEQUENCE</scope>
    <source>
        <strain evidence="2">CGMCC 1.12997</strain>
    </source>
</reference>
<evidence type="ECO:0000313" key="3">
    <source>
        <dbReference type="Proteomes" id="UP000647241"/>
    </source>
</evidence>
<keyword evidence="1" id="KW-1133">Transmembrane helix</keyword>
<accession>A0A917LZE0</accession>
<dbReference type="Proteomes" id="UP000647241">
    <property type="component" value="Unassembled WGS sequence"/>
</dbReference>
<feature type="transmembrane region" description="Helical" evidence="1">
    <location>
        <begin position="53"/>
        <end position="74"/>
    </location>
</feature>
<organism evidence="2 3">
    <name type="scientific">Edaphobacter dinghuensis</name>
    <dbReference type="NCBI Taxonomy" id="1560005"/>
    <lineage>
        <taxon>Bacteria</taxon>
        <taxon>Pseudomonadati</taxon>
        <taxon>Acidobacteriota</taxon>
        <taxon>Terriglobia</taxon>
        <taxon>Terriglobales</taxon>
        <taxon>Acidobacteriaceae</taxon>
        <taxon>Edaphobacter</taxon>
    </lineage>
</organism>
<comment type="caution">
    <text evidence="2">The sequence shown here is derived from an EMBL/GenBank/DDBJ whole genome shotgun (WGS) entry which is preliminary data.</text>
</comment>
<evidence type="ECO:0000256" key="1">
    <source>
        <dbReference type="SAM" id="Phobius"/>
    </source>
</evidence>
<proteinExistence type="predicted"/>
<feature type="transmembrane region" description="Helical" evidence="1">
    <location>
        <begin position="20"/>
        <end position="46"/>
    </location>
</feature>
<name>A0A917LZE0_9BACT</name>
<evidence type="ECO:0000313" key="2">
    <source>
        <dbReference type="EMBL" id="GGG66909.1"/>
    </source>
</evidence>
<reference evidence="2" key="1">
    <citation type="journal article" date="2014" name="Int. J. Syst. Evol. Microbiol.">
        <title>Complete genome sequence of Corynebacterium casei LMG S-19264T (=DSM 44701T), isolated from a smear-ripened cheese.</title>
        <authorList>
            <consortium name="US DOE Joint Genome Institute (JGI-PGF)"/>
            <person name="Walter F."/>
            <person name="Albersmeier A."/>
            <person name="Kalinowski J."/>
            <person name="Ruckert C."/>
        </authorList>
    </citation>
    <scope>NUCLEOTIDE SEQUENCE</scope>
    <source>
        <strain evidence="2">CGMCC 1.12997</strain>
    </source>
</reference>
<keyword evidence="1" id="KW-0472">Membrane</keyword>
<dbReference type="RefSeq" id="WP_188552636.1">
    <property type="nucleotide sequence ID" value="NZ_BMGT01000001.1"/>
</dbReference>
<protein>
    <submittedName>
        <fullName evidence="2">Uncharacterized protein</fullName>
    </submittedName>
</protein>
<keyword evidence="1" id="KW-0812">Transmembrane</keyword>
<dbReference type="AlphaFoldDB" id="A0A917LZE0"/>
<sequence length="86" mass="9713">MTPNFAVLGIDTPGFHWPKLWLPIFLLWIPVILLAPIIFLAFAALAIVSRTNLWRVIAIFWSILCSLPGTHVHVSTQDARVLVRIL</sequence>
<dbReference type="EMBL" id="BMGT01000001">
    <property type="protein sequence ID" value="GGG66909.1"/>
    <property type="molecule type" value="Genomic_DNA"/>
</dbReference>
<keyword evidence="3" id="KW-1185">Reference proteome</keyword>